<feature type="compositionally biased region" description="Basic and acidic residues" evidence="1">
    <location>
        <begin position="492"/>
        <end position="501"/>
    </location>
</feature>
<feature type="region of interest" description="Disordered" evidence="1">
    <location>
        <begin position="335"/>
        <end position="400"/>
    </location>
</feature>
<dbReference type="AlphaFoldDB" id="A0A5J4X643"/>
<feature type="compositionally biased region" description="Acidic residues" evidence="1">
    <location>
        <begin position="203"/>
        <end position="216"/>
    </location>
</feature>
<dbReference type="Proteomes" id="UP000324800">
    <property type="component" value="Unassembled WGS sequence"/>
</dbReference>
<dbReference type="Gene3D" id="3.10.450.50">
    <property type="match status" value="1"/>
</dbReference>
<name>A0A5J4X643_9EUKA</name>
<feature type="compositionally biased region" description="Low complexity" evidence="1">
    <location>
        <begin position="375"/>
        <end position="387"/>
    </location>
</feature>
<feature type="compositionally biased region" description="Basic and acidic residues" evidence="1">
    <location>
        <begin position="217"/>
        <end position="233"/>
    </location>
</feature>
<dbReference type="PROSITE" id="PS50177">
    <property type="entry name" value="NTF2_DOMAIN"/>
    <property type="match status" value="1"/>
</dbReference>
<feature type="compositionally biased region" description="Polar residues" evidence="1">
    <location>
        <begin position="445"/>
        <end position="463"/>
    </location>
</feature>
<proteinExistence type="predicted"/>
<dbReference type="InterPro" id="IPR002075">
    <property type="entry name" value="NTF2_dom"/>
</dbReference>
<protein>
    <recommendedName>
        <fullName evidence="2">NTF2 domain-containing protein</fullName>
    </recommendedName>
</protein>
<feature type="compositionally biased region" description="Polar residues" evidence="1">
    <location>
        <begin position="335"/>
        <end position="369"/>
    </location>
</feature>
<evidence type="ECO:0000313" key="4">
    <source>
        <dbReference type="Proteomes" id="UP000324800"/>
    </source>
</evidence>
<feature type="compositionally biased region" description="Acidic residues" evidence="1">
    <location>
        <begin position="234"/>
        <end position="263"/>
    </location>
</feature>
<dbReference type="InterPro" id="IPR018222">
    <property type="entry name" value="Nuclear_transport_factor_2_euk"/>
</dbReference>
<evidence type="ECO:0000259" key="2">
    <source>
        <dbReference type="PROSITE" id="PS50177"/>
    </source>
</evidence>
<dbReference type="EMBL" id="SNRW01000287">
    <property type="protein sequence ID" value="KAA6402095.1"/>
    <property type="molecule type" value="Genomic_DNA"/>
</dbReference>
<dbReference type="Pfam" id="PF02136">
    <property type="entry name" value="NTF2"/>
    <property type="match status" value="1"/>
</dbReference>
<dbReference type="InterPro" id="IPR032710">
    <property type="entry name" value="NTF2-like_dom_sf"/>
</dbReference>
<feature type="domain" description="NTF2" evidence="2">
    <location>
        <begin position="15"/>
        <end position="129"/>
    </location>
</feature>
<feature type="region of interest" description="Disordered" evidence="1">
    <location>
        <begin position="492"/>
        <end position="521"/>
    </location>
</feature>
<feature type="compositionally biased region" description="Basic and acidic residues" evidence="1">
    <location>
        <begin position="271"/>
        <end position="281"/>
    </location>
</feature>
<organism evidence="3 4">
    <name type="scientific">Streblomastix strix</name>
    <dbReference type="NCBI Taxonomy" id="222440"/>
    <lineage>
        <taxon>Eukaryota</taxon>
        <taxon>Metamonada</taxon>
        <taxon>Preaxostyla</taxon>
        <taxon>Oxymonadida</taxon>
        <taxon>Streblomastigidae</taxon>
        <taxon>Streblomastix</taxon>
    </lineage>
</organism>
<feature type="compositionally biased region" description="Polar residues" evidence="1">
    <location>
        <begin position="605"/>
        <end position="644"/>
    </location>
</feature>
<comment type="caution">
    <text evidence="3">The sequence shown here is derived from an EMBL/GenBank/DDBJ whole genome shotgun (WGS) entry which is preliminary data.</text>
</comment>
<evidence type="ECO:0000256" key="1">
    <source>
        <dbReference type="SAM" id="MobiDB-lite"/>
    </source>
</evidence>
<feature type="compositionally biased region" description="Basic and acidic residues" evidence="1">
    <location>
        <begin position="154"/>
        <end position="202"/>
    </location>
</feature>
<dbReference type="SUPFAM" id="SSF54427">
    <property type="entry name" value="NTF2-like"/>
    <property type="match status" value="1"/>
</dbReference>
<gene>
    <name evidence="3" type="ORF">EZS28_002381</name>
</gene>
<evidence type="ECO:0000313" key="3">
    <source>
        <dbReference type="EMBL" id="KAA6402095.1"/>
    </source>
</evidence>
<feature type="region of interest" description="Disordered" evidence="1">
    <location>
        <begin position="444"/>
        <end position="465"/>
    </location>
</feature>
<feature type="compositionally biased region" description="Low complexity" evidence="1">
    <location>
        <begin position="568"/>
        <end position="604"/>
    </location>
</feature>
<accession>A0A5J4X643</accession>
<reference evidence="3 4" key="1">
    <citation type="submission" date="2019-03" db="EMBL/GenBank/DDBJ databases">
        <title>Single cell metagenomics reveals metabolic interactions within the superorganism composed of flagellate Streblomastix strix and complex community of Bacteroidetes bacteria on its surface.</title>
        <authorList>
            <person name="Treitli S.C."/>
            <person name="Kolisko M."/>
            <person name="Husnik F."/>
            <person name="Keeling P."/>
            <person name="Hampl V."/>
        </authorList>
    </citation>
    <scope>NUCLEOTIDE SEQUENCE [LARGE SCALE GENOMIC DNA]</scope>
    <source>
        <strain evidence="3">ST1C</strain>
    </source>
</reference>
<sequence length="734" mass="84405">MTFSITSENSKCARLGKKFVQMIYTDRRKQRQTWSELYTDDAEIIIVEGDTTRRYTTAEQFQEANIYLSALNMYAVLHTSTQVKENFIVTVTGFFHKQGAKHREIFSQSFFIVPHNVKSYIIQKESVFISERQQMKEIRRNDHQKLFMNSQQTERYDQNQKNDDDKNNNDNNERQDSITDTNKEMNNEDESIKRQADDRSPSGEEEEDDDDNEEQEEQPHDKHDYANEGQKEYYDEDEEEQEEQDIEDEEVDQDEDIQNDNEIDQTPTQEQDNKTQTEENKPITSGQAESKGALLNGISINKIPLSETKVQNYQQQIQSKYYPNQNQYSTVRQLSNTTQMRHSPEQLQHVSSHTSEPAQKTNSKDQTQPILKITQNSQQQQTPQSSQYLNRLPSPSSADAQQQYIQQKIFNANDKYQQIQQIQQLPSIIPSPPNINDGLLPTPPKLNQQSPAKYSNPVMSISPSGYKREIDNKENERLLRNNKSKIINEEIRSSHSIDQEQKVSTPGIESGDDISFGTGQSESNVTINAQSSISQQASAIQQQNKQKIINAKYVPPIQKGQQNVFSSTQYKPSTTQQTSTSQSSQSSQSSQQQQIAQQSHSPAQTLPTHAQSQQFQYTSNTQVDQNQSFSQYKPNNKTATSNIGQRKKTLQNDQQIRDRGQQKVLLERNEGASHNINITRGGTRIQRGSGRGIQGNSRVIQNRPSRDYIFLQDEIYENGYDLVFVNDGRNINYE</sequence>
<feature type="region of interest" description="Disordered" evidence="1">
    <location>
        <begin position="147"/>
        <end position="293"/>
    </location>
</feature>
<feature type="region of interest" description="Disordered" evidence="1">
    <location>
        <begin position="568"/>
        <end position="657"/>
    </location>
</feature>